<dbReference type="RefSeq" id="WP_035657639.1">
    <property type="nucleotide sequence ID" value="NZ_JNCA01000006.1"/>
</dbReference>
<accession>A0A066WYQ2</accession>
<dbReference type="AlphaFoldDB" id="A0A066WYQ2"/>
<proteinExistence type="predicted"/>
<evidence type="ECO:0008006" key="4">
    <source>
        <dbReference type="Google" id="ProtNLM"/>
    </source>
</evidence>
<comment type="caution">
    <text evidence="2">The sequence shown here is derived from an EMBL/GenBank/DDBJ whole genome shotgun (WGS) entry which is preliminary data.</text>
</comment>
<organism evidence="2 3">
    <name type="scientific">Flavobacterium seoulense</name>
    <dbReference type="NCBI Taxonomy" id="1492738"/>
    <lineage>
        <taxon>Bacteria</taxon>
        <taxon>Pseudomonadati</taxon>
        <taxon>Bacteroidota</taxon>
        <taxon>Flavobacteriia</taxon>
        <taxon>Flavobacteriales</taxon>
        <taxon>Flavobacteriaceae</taxon>
        <taxon>Flavobacterium</taxon>
    </lineage>
</organism>
<sequence>MNTKFLKLTLLALVLFTASCSNDDNETVVAETETVSNLEAPSTASGYTKFSFSKNAVVTTDDWDIAFRGTTILVNGGVKGSDATEPARTGQGAVSIVSDIFANVTTVPANETFKQDTATLYAIPTGGGNGWYTYNVVGLHIIAPIAGKVFVVKTHDGKYAKFEVLSYYKDAPAEPNYMTSVAGYYKFNFAYQANSNTTF</sequence>
<dbReference type="Proteomes" id="UP000027064">
    <property type="component" value="Unassembled WGS sequence"/>
</dbReference>
<protein>
    <recommendedName>
        <fullName evidence="4">HmuY protein</fullName>
    </recommendedName>
</protein>
<dbReference type="PATRIC" id="fig|1492738.3.peg.600"/>
<keyword evidence="3" id="KW-1185">Reference proteome</keyword>
<dbReference type="Pfam" id="PF14064">
    <property type="entry name" value="HmuY"/>
    <property type="match status" value="1"/>
</dbReference>
<dbReference type="CDD" id="cd12105">
    <property type="entry name" value="HmuY"/>
    <property type="match status" value="1"/>
</dbReference>
<dbReference type="InterPro" id="IPR025921">
    <property type="entry name" value="HmuY"/>
</dbReference>
<feature type="chain" id="PRO_5001629628" description="HmuY protein" evidence="1">
    <location>
        <begin position="24"/>
        <end position="199"/>
    </location>
</feature>
<dbReference type="PROSITE" id="PS51257">
    <property type="entry name" value="PROKAR_LIPOPROTEIN"/>
    <property type="match status" value="1"/>
</dbReference>
<dbReference type="eggNOG" id="ENOG502ZBKJ">
    <property type="taxonomic scope" value="Bacteria"/>
</dbReference>
<evidence type="ECO:0000256" key="1">
    <source>
        <dbReference type="SAM" id="SignalP"/>
    </source>
</evidence>
<evidence type="ECO:0000313" key="3">
    <source>
        <dbReference type="Proteomes" id="UP000027064"/>
    </source>
</evidence>
<keyword evidence="1" id="KW-0732">Signal</keyword>
<dbReference type="EMBL" id="JNCA01000006">
    <property type="protein sequence ID" value="KDN56054.1"/>
    <property type="molecule type" value="Genomic_DNA"/>
</dbReference>
<gene>
    <name evidence="2" type="ORF">FEM21_06060</name>
</gene>
<feature type="signal peptide" evidence="1">
    <location>
        <begin position="1"/>
        <end position="23"/>
    </location>
</feature>
<dbReference type="OrthoDB" id="5510929at2"/>
<reference evidence="2 3" key="1">
    <citation type="submission" date="2014-05" db="EMBL/GenBank/DDBJ databases">
        <title>Genome Sequence of Flavobacterium sp. EM1321.</title>
        <authorList>
            <person name="Shin S.-K."/>
            <person name="Yi H."/>
        </authorList>
    </citation>
    <scope>NUCLEOTIDE SEQUENCE [LARGE SCALE GENOMIC DNA]</scope>
    <source>
        <strain evidence="2 3">EM1321</strain>
    </source>
</reference>
<dbReference type="STRING" id="1492738.FEM21_06060"/>
<evidence type="ECO:0000313" key="2">
    <source>
        <dbReference type="EMBL" id="KDN56054.1"/>
    </source>
</evidence>
<name>A0A066WYQ2_9FLAO</name>